<dbReference type="InterPro" id="IPR043502">
    <property type="entry name" value="DNA/RNA_pol_sf"/>
</dbReference>
<keyword evidence="5" id="KW-1185">Reference proteome</keyword>
<evidence type="ECO:0000313" key="4">
    <source>
        <dbReference type="EMBL" id="KAJ6436984.1"/>
    </source>
</evidence>
<dbReference type="AlphaFoldDB" id="A0AB34FE88"/>
<comment type="subcellular location">
    <subcellularLocation>
        <location evidence="1">Mitochondrion</location>
    </subcellularLocation>
</comment>
<protein>
    <submittedName>
        <fullName evidence="4">Reverse transcriptase family protein</fullName>
    </submittedName>
</protein>
<name>A0AB34FE88_9HYPO</name>
<evidence type="ECO:0000256" key="1">
    <source>
        <dbReference type="ARBA" id="ARBA00004173"/>
    </source>
</evidence>
<proteinExistence type="predicted"/>
<sequence>MQANLDQVAILDVVAAGSQKNCTGTDSTINTVLTTLLPFEQHPEGSLMTFHSIFLVAASKAARDHRLHRDDLIRLPKRYQDLESHPMGLEFKDAIRKELHDLLQRGTWRLIECDKARGVPLPLKWVFTYNFDQDGYLQRSKARVCVRGDLQDDDGGIETYAATLAAKTFRVMMATAARYDLEIRQFDVGNAFLYSELRKDQPVYVQLPKGYVELGFLKPGETPNMVAELQKALYGLRESPLLWYNELSQALKEAGIDRTDEEPCVFTDGKILVLVYVDDILILGPRQEKKAMDNLVRHLQSKYDLREEAFQWYLGIRVVRDRPNQKIYLCQDAYIDKVARKFKLCDSKLRVPSIPITTIPLVKHSGQASKDEIKTYQERVGSLMYVAVMTRPDIARAAAQLARFLTNPSPEHLAAANQCILYLYTTRYLAVVYDGMHRGQALVIASDASFADDIETRRSSQGYVMMLFNGPVVWKAGLQDTVTTSTTEAELLGLERTTKESYALDRLLRDIAVDLGPLKIYCDNLQTIRLVVEENHRITTKLRHVDVQNMWLKQEFKKGRFLVEYLKTDQMPADGLTKALPRSKFEHFRSMLNLVDIKRHVLLEDGARA</sequence>
<dbReference type="PANTHER" id="PTHR11439:SF438">
    <property type="entry name" value="REVERSE TRANSCRIPTASE TY1_COPIA-TYPE DOMAIN-CONTAINING PROTEIN"/>
    <property type="match status" value="1"/>
</dbReference>
<dbReference type="PANTHER" id="PTHR11439">
    <property type="entry name" value="GAG-POL-RELATED RETROTRANSPOSON"/>
    <property type="match status" value="1"/>
</dbReference>
<keyword evidence="4" id="KW-0808">Transferase</keyword>
<dbReference type="SUPFAM" id="SSF56672">
    <property type="entry name" value="DNA/RNA polymerases"/>
    <property type="match status" value="1"/>
</dbReference>
<evidence type="ECO:0000256" key="2">
    <source>
        <dbReference type="ARBA" id="ARBA00023128"/>
    </source>
</evidence>
<feature type="domain" description="Reverse transcriptase Ty1/copia-type" evidence="3">
    <location>
        <begin position="107"/>
        <end position="348"/>
    </location>
</feature>
<organism evidence="4 5">
    <name type="scientific">Purpureocillium lavendulum</name>
    <dbReference type="NCBI Taxonomy" id="1247861"/>
    <lineage>
        <taxon>Eukaryota</taxon>
        <taxon>Fungi</taxon>
        <taxon>Dikarya</taxon>
        <taxon>Ascomycota</taxon>
        <taxon>Pezizomycotina</taxon>
        <taxon>Sordariomycetes</taxon>
        <taxon>Hypocreomycetidae</taxon>
        <taxon>Hypocreales</taxon>
        <taxon>Ophiocordycipitaceae</taxon>
        <taxon>Purpureocillium</taxon>
    </lineage>
</organism>
<accession>A0AB34FE88</accession>
<dbReference type="Proteomes" id="UP001163105">
    <property type="component" value="Unassembled WGS sequence"/>
</dbReference>
<gene>
    <name evidence="4" type="ORF">O9K51_10521</name>
</gene>
<dbReference type="CDD" id="cd09272">
    <property type="entry name" value="RNase_HI_RT_Ty1"/>
    <property type="match status" value="1"/>
</dbReference>
<evidence type="ECO:0000313" key="5">
    <source>
        <dbReference type="Proteomes" id="UP001163105"/>
    </source>
</evidence>
<dbReference type="InterPro" id="IPR013103">
    <property type="entry name" value="RVT_2"/>
</dbReference>
<comment type="caution">
    <text evidence="4">The sequence shown here is derived from an EMBL/GenBank/DDBJ whole genome shotgun (WGS) entry which is preliminary data.</text>
</comment>
<reference evidence="4" key="1">
    <citation type="submission" date="2023-01" db="EMBL/GenBank/DDBJ databases">
        <title>The growth and conidiation of Purpureocillium lavendulum are regulated by nitrogen source and histone H3K14 acetylation.</title>
        <authorList>
            <person name="Tang P."/>
            <person name="Han J."/>
            <person name="Zhang C."/>
            <person name="Tang P."/>
            <person name="Qi F."/>
            <person name="Zhang K."/>
            <person name="Liang L."/>
        </authorList>
    </citation>
    <scope>NUCLEOTIDE SEQUENCE</scope>
    <source>
        <strain evidence="4">YMF1.00683</strain>
    </source>
</reference>
<dbReference type="Pfam" id="PF07727">
    <property type="entry name" value="RVT_2"/>
    <property type="match status" value="1"/>
</dbReference>
<dbReference type="GO" id="GO:0003964">
    <property type="term" value="F:RNA-directed DNA polymerase activity"/>
    <property type="evidence" value="ECO:0007669"/>
    <property type="project" value="UniProtKB-KW"/>
</dbReference>
<keyword evidence="2" id="KW-0496">Mitochondrion</keyword>
<keyword evidence="4" id="KW-0548">Nucleotidyltransferase</keyword>
<evidence type="ECO:0000259" key="3">
    <source>
        <dbReference type="Pfam" id="PF07727"/>
    </source>
</evidence>
<dbReference type="GO" id="GO:0005739">
    <property type="term" value="C:mitochondrion"/>
    <property type="evidence" value="ECO:0007669"/>
    <property type="project" value="UniProtKB-SubCell"/>
</dbReference>
<keyword evidence="4" id="KW-0695">RNA-directed DNA polymerase</keyword>
<dbReference type="EMBL" id="JAQHRD010000015">
    <property type="protein sequence ID" value="KAJ6436984.1"/>
    <property type="molecule type" value="Genomic_DNA"/>
</dbReference>